<dbReference type="AlphaFoldDB" id="A8RSG0"/>
<accession>A8RSG0</accession>
<organism evidence="1 2">
    <name type="scientific">Enterocloster bolteae (strain ATCC BAA-613 / DSM 15670 / CCUG 46953 / JCM 12243 / WAL 16351)</name>
    <name type="common">Clostridium bolteae</name>
    <dbReference type="NCBI Taxonomy" id="411902"/>
    <lineage>
        <taxon>Bacteria</taxon>
        <taxon>Bacillati</taxon>
        <taxon>Bacillota</taxon>
        <taxon>Clostridia</taxon>
        <taxon>Lachnospirales</taxon>
        <taxon>Lachnospiraceae</taxon>
        <taxon>Enterocloster</taxon>
    </lineage>
</organism>
<reference evidence="1 2" key="1">
    <citation type="submission" date="2007-08" db="EMBL/GenBank/DDBJ databases">
        <authorList>
            <person name="Fulton L."/>
            <person name="Clifton S."/>
            <person name="Fulton B."/>
            <person name="Xu J."/>
            <person name="Minx P."/>
            <person name="Pepin K.H."/>
            <person name="Johnson M."/>
            <person name="Thiruvilangam P."/>
            <person name="Bhonagiri V."/>
            <person name="Nash W.E."/>
            <person name="Mardis E.R."/>
            <person name="Wilson R.K."/>
        </authorList>
    </citation>
    <scope>NUCLEOTIDE SEQUENCE [LARGE SCALE GENOMIC DNA]</scope>
    <source>
        <strain evidence="2">ATCC BAA-613 / DSM 15670 / CCUG 46953 / JCM 12243 / WAL 16351</strain>
    </source>
</reference>
<evidence type="ECO:0000313" key="1">
    <source>
        <dbReference type="EMBL" id="EDP16541.1"/>
    </source>
</evidence>
<proteinExistence type="predicted"/>
<dbReference type="Proteomes" id="UP000005396">
    <property type="component" value="Unassembled WGS sequence"/>
</dbReference>
<sequence length="36" mass="4087">MPHRENAASSVRGRRSITKEYISLYVPAQAGRKENI</sequence>
<dbReference type="EMBL" id="ABCC02000029">
    <property type="protein sequence ID" value="EDP16541.1"/>
    <property type="molecule type" value="Genomic_DNA"/>
</dbReference>
<dbReference type="PaxDb" id="411902-CLOBOL_03309"/>
<gene>
    <name evidence="1" type="ORF">CLOBOL_03309</name>
</gene>
<name>A8RSG0_ENTBW</name>
<dbReference type="HOGENOM" id="CLU_3355395_0_0_9"/>
<evidence type="ECO:0000313" key="2">
    <source>
        <dbReference type="Proteomes" id="UP000005396"/>
    </source>
</evidence>
<reference evidence="1 2" key="2">
    <citation type="submission" date="2007-09" db="EMBL/GenBank/DDBJ databases">
        <title>Draft genome sequence of Clostridium bolteae (ATCC BAA-613).</title>
        <authorList>
            <person name="Sudarsanam P."/>
            <person name="Ley R."/>
            <person name="Guruge J."/>
            <person name="Turnbaugh P.J."/>
            <person name="Mahowald M."/>
            <person name="Liep D."/>
            <person name="Gordon J."/>
        </authorList>
    </citation>
    <scope>NUCLEOTIDE SEQUENCE [LARGE SCALE GENOMIC DNA]</scope>
    <source>
        <strain evidence="2">ATCC BAA-613 / DSM 15670 / CCUG 46953 / JCM 12243 / WAL 16351</strain>
    </source>
</reference>
<protein>
    <submittedName>
        <fullName evidence="1">Uncharacterized protein</fullName>
    </submittedName>
</protein>
<comment type="caution">
    <text evidence="1">The sequence shown here is derived from an EMBL/GenBank/DDBJ whole genome shotgun (WGS) entry which is preliminary data.</text>
</comment>